<feature type="transmembrane region" description="Helical" evidence="1">
    <location>
        <begin position="58"/>
        <end position="79"/>
    </location>
</feature>
<evidence type="ECO:0000313" key="2">
    <source>
        <dbReference type="EMBL" id="WND04085.1"/>
    </source>
</evidence>
<feature type="transmembrane region" description="Helical" evidence="1">
    <location>
        <begin position="258"/>
        <end position="279"/>
    </location>
</feature>
<protein>
    <recommendedName>
        <fullName evidence="4">Heparan-alpha-glucosaminide N-acetyltransferase catalytic domain-containing protein</fullName>
    </recommendedName>
</protein>
<sequence>MFNSFKKHGQSILGSMDPERSLAVDVFRGLTITLMILVNNPGSWSYVYWPLAHAEWHGWTPTDLVFPFFIFIVGMALSFKKVTKEESQLTLVLEAFNRGAKLFLIGLAIALFYYDFLNPAYDWWQEKFFTIRVMGVLQRIGLVFFFSATLIYFSRPRGIVLWMIGLLIFYSGLMIFMPYQLPDGSVAMGLWEKGNNFAASIDHFILGRDHVYAGGNQPFSYDPEGLLTTLPSISSCLAGYLTGLYLKADSEAAKKVKTLFYAGIVLTMAAYGLSLYIPINKALWTPSYVVLTTGLALATLASLIYILDMKKARLWSAPFIVFGANALLFYVFSMIFARILVIIPFKGRELQEVYYTDYLAPIFGNYAASLVFALLFLCFSYGLFYLLYKRQIFWKV</sequence>
<evidence type="ECO:0008006" key="4">
    <source>
        <dbReference type="Google" id="ProtNLM"/>
    </source>
</evidence>
<dbReference type="RefSeq" id="WP_310799949.1">
    <property type="nucleotide sequence ID" value="NZ_CP123872.1"/>
</dbReference>
<organism evidence="2 3">
    <name type="scientific">Temperatibacter marinus</name>
    <dbReference type="NCBI Taxonomy" id="1456591"/>
    <lineage>
        <taxon>Bacteria</taxon>
        <taxon>Pseudomonadati</taxon>
        <taxon>Pseudomonadota</taxon>
        <taxon>Alphaproteobacteria</taxon>
        <taxon>Kordiimonadales</taxon>
        <taxon>Temperatibacteraceae</taxon>
        <taxon>Temperatibacter</taxon>
    </lineage>
</organism>
<dbReference type="AlphaFoldDB" id="A0AA52HBT4"/>
<reference evidence="2" key="1">
    <citation type="submission" date="2023-04" db="EMBL/GenBank/DDBJ databases">
        <title>Complete genome sequence of Temperatibacter marinus.</title>
        <authorList>
            <person name="Rong J.-C."/>
            <person name="Yi M.-L."/>
            <person name="Zhao Q."/>
        </authorList>
    </citation>
    <scope>NUCLEOTIDE SEQUENCE</scope>
    <source>
        <strain evidence="2">NBRC 110045</strain>
    </source>
</reference>
<feature type="transmembrane region" description="Helical" evidence="1">
    <location>
        <begin position="160"/>
        <end position="181"/>
    </location>
</feature>
<name>A0AA52HBT4_9PROT</name>
<keyword evidence="1" id="KW-1133">Transmembrane helix</keyword>
<keyword evidence="1" id="KW-0472">Membrane</keyword>
<feature type="transmembrane region" description="Helical" evidence="1">
    <location>
        <begin position="319"/>
        <end position="343"/>
    </location>
</feature>
<dbReference type="PANTHER" id="PTHR31061">
    <property type="entry name" value="LD22376P"/>
    <property type="match status" value="1"/>
</dbReference>
<dbReference type="PANTHER" id="PTHR31061:SF24">
    <property type="entry name" value="LD22376P"/>
    <property type="match status" value="1"/>
</dbReference>
<keyword evidence="1" id="KW-0812">Transmembrane</keyword>
<dbReference type="EMBL" id="CP123872">
    <property type="protein sequence ID" value="WND04085.1"/>
    <property type="molecule type" value="Genomic_DNA"/>
</dbReference>
<feature type="transmembrane region" description="Helical" evidence="1">
    <location>
        <begin position="21"/>
        <end position="38"/>
    </location>
</feature>
<evidence type="ECO:0000256" key="1">
    <source>
        <dbReference type="SAM" id="Phobius"/>
    </source>
</evidence>
<proteinExistence type="predicted"/>
<keyword evidence="3" id="KW-1185">Reference proteome</keyword>
<gene>
    <name evidence="2" type="ORF">QGN29_06820</name>
</gene>
<accession>A0AA52HBT4</accession>
<feature type="transmembrane region" description="Helical" evidence="1">
    <location>
        <begin position="285"/>
        <end position="307"/>
    </location>
</feature>
<feature type="transmembrane region" description="Helical" evidence="1">
    <location>
        <begin position="226"/>
        <end position="246"/>
    </location>
</feature>
<feature type="transmembrane region" description="Helical" evidence="1">
    <location>
        <begin position="100"/>
        <end position="117"/>
    </location>
</feature>
<dbReference type="Proteomes" id="UP001268683">
    <property type="component" value="Chromosome"/>
</dbReference>
<feature type="transmembrane region" description="Helical" evidence="1">
    <location>
        <begin position="363"/>
        <end position="388"/>
    </location>
</feature>
<feature type="transmembrane region" description="Helical" evidence="1">
    <location>
        <begin position="129"/>
        <end position="153"/>
    </location>
</feature>
<evidence type="ECO:0000313" key="3">
    <source>
        <dbReference type="Proteomes" id="UP001268683"/>
    </source>
</evidence>
<dbReference type="KEGG" id="tmk:QGN29_06820"/>